<dbReference type="PANTHER" id="PTHR22897:SF6">
    <property type="entry name" value="SULFHYDRYL OXIDASE 1"/>
    <property type="match status" value="1"/>
</dbReference>
<dbReference type="GO" id="GO:0003756">
    <property type="term" value="F:protein disulfide isomerase activity"/>
    <property type="evidence" value="ECO:0007669"/>
    <property type="project" value="TreeGrafter"/>
</dbReference>
<name>A0A8T3D8J4_9TELE</name>
<evidence type="ECO:0000256" key="10">
    <source>
        <dbReference type="ARBA" id="ARBA00023180"/>
    </source>
</evidence>
<proteinExistence type="inferred from homology"/>
<evidence type="ECO:0000256" key="14">
    <source>
        <dbReference type="SAM" id="MobiDB-lite"/>
    </source>
</evidence>
<keyword evidence="7 13" id="KW-0274">FAD</keyword>
<dbReference type="Pfam" id="PF18371">
    <property type="entry name" value="FAD_SOX"/>
    <property type="match status" value="1"/>
</dbReference>
<accession>A0A8T3D8J4</accession>
<evidence type="ECO:0000256" key="12">
    <source>
        <dbReference type="ARBA" id="ARBA00048864"/>
    </source>
</evidence>
<dbReference type="PROSITE" id="PS51352">
    <property type="entry name" value="THIOREDOXIN_2"/>
    <property type="match status" value="1"/>
</dbReference>
<keyword evidence="13" id="KW-1133">Transmembrane helix</keyword>
<comment type="catalytic activity">
    <reaction evidence="12 13">
        <text>2 R'C(R)SH + O2 = R'C(R)S-S(R)CR' + H2O2</text>
        <dbReference type="Rhea" id="RHEA:17357"/>
        <dbReference type="ChEBI" id="CHEBI:15379"/>
        <dbReference type="ChEBI" id="CHEBI:16240"/>
        <dbReference type="ChEBI" id="CHEBI:16520"/>
        <dbReference type="ChEBI" id="CHEBI:17412"/>
        <dbReference type="EC" id="1.8.3.2"/>
    </reaction>
</comment>
<keyword evidence="10" id="KW-0325">Glycoprotein</keyword>
<dbReference type="SUPFAM" id="SSF52833">
    <property type="entry name" value="Thioredoxin-like"/>
    <property type="match status" value="1"/>
</dbReference>
<feature type="compositionally biased region" description="Acidic residues" evidence="14">
    <location>
        <begin position="589"/>
        <end position="605"/>
    </location>
</feature>
<dbReference type="GO" id="GO:0000139">
    <property type="term" value="C:Golgi membrane"/>
    <property type="evidence" value="ECO:0007669"/>
    <property type="project" value="TreeGrafter"/>
</dbReference>
<evidence type="ECO:0000256" key="6">
    <source>
        <dbReference type="ARBA" id="ARBA00022729"/>
    </source>
</evidence>
<dbReference type="Pfam" id="PF18108">
    <property type="entry name" value="QSOX_Trx1"/>
    <property type="match status" value="1"/>
</dbReference>
<feature type="signal peptide" evidence="15">
    <location>
        <begin position="1"/>
        <end position="41"/>
    </location>
</feature>
<dbReference type="Proteomes" id="UP000829720">
    <property type="component" value="Unassembled WGS sequence"/>
</dbReference>
<evidence type="ECO:0000256" key="2">
    <source>
        <dbReference type="ARBA" id="ARBA00004613"/>
    </source>
</evidence>
<dbReference type="Gene3D" id="3.40.30.10">
    <property type="entry name" value="Glutaredoxin"/>
    <property type="match status" value="2"/>
</dbReference>
<dbReference type="InterPro" id="IPR041269">
    <property type="entry name" value="QSOX_Trx1"/>
</dbReference>
<feature type="domain" description="Thioredoxin" evidence="17">
    <location>
        <begin position="32"/>
        <end position="164"/>
    </location>
</feature>
<keyword evidence="9" id="KW-1015">Disulfide bond</keyword>
<dbReference type="PROSITE" id="PS00194">
    <property type="entry name" value="THIOREDOXIN_1"/>
    <property type="match status" value="1"/>
</dbReference>
<organism evidence="18 19">
    <name type="scientific">Albula goreensis</name>
    <dbReference type="NCBI Taxonomy" id="1534307"/>
    <lineage>
        <taxon>Eukaryota</taxon>
        <taxon>Metazoa</taxon>
        <taxon>Chordata</taxon>
        <taxon>Craniata</taxon>
        <taxon>Vertebrata</taxon>
        <taxon>Euteleostomi</taxon>
        <taxon>Actinopterygii</taxon>
        <taxon>Neopterygii</taxon>
        <taxon>Teleostei</taxon>
        <taxon>Albuliformes</taxon>
        <taxon>Albulidae</taxon>
        <taxon>Albula</taxon>
    </lineage>
</organism>
<dbReference type="InterPro" id="IPR042568">
    <property type="entry name" value="QSOX_FAD-bd_sf"/>
</dbReference>
<dbReference type="EMBL" id="JAERUA010000013">
    <property type="protein sequence ID" value="KAI1891937.1"/>
    <property type="molecule type" value="Genomic_DNA"/>
</dbReference>
<dbReference type="EC" id="1.8.3.2" evidence="13"/>
<dbReference type="Pfam" id="PF00085">
    <property type="entry name" value="Thioredoxin"/>
    <property type="match status" value="1"/>
</dbReference>
<dbReference type="OrthoDB" id="59470at2759"/>
<keyword evidence="4" id="KW-0964">Secreted</keyword>
<evidence type="ECO:0000256" key="3">
    <source>
        <dbReference type="ARBA" id="ARBA00006041"/>
    </source>
</evidence>
<dbReference type="InterPro" id="IPR017905">
    <property type="entry name" value="ERV/ALR_sulphydryl_oxidase"/>
</dbReference>
<feature type="chain" id="PRO_5035939518" description="Sulfhydryl oxidase" evidence="15">
    <location>
        <begin position="42"/>
        <end position="794"/>
    </location>
</feature>
<dbReference type="FunFam" id="3.40.30.10:FF:000073">
    <property type="entry name" value="Sulfhydryl oxidase"/>
    <property type="match status" value="1"/>
</dbReference>
<comment type="cofactor">
    <cofactor evidence="1 13">
        <name>FAD</name>
        <dbReference type="ChEBI" id="CHEBI:57692"/>
    </cofactor>
</comment>
<dbReference type="Pfam" id="PF04777">
    <property type="entry name" value="Evr1_Alr"/>
    <property type="match status" value="1"/>
</dbReference>
<reference evidence="18" key="1">
    <citation type="submission" date="2021-01" db="EMBL/GenBank/DDBJ databases">
        <authorList>
            <person name="Zahm M."/>
            <person name="Roques C."/>
            <person name="Cabau C."/>
            <person name="Klopp C."/>
            <person name="Donnadieu C."/>
            <person name="Jouanno E."/>
            <person name="Lampietro C."/>
            <person name="Louis A."/>
            <person name="Herpin A."/>
            <person name="Echchiki A."/>
            <person name="Berthelot C."/>
            <person name="Parey E."/>
            <person name="Roest-Crollius H."/>
            <person name="Braasch I."/>
            <person name="Postlethwait J."/>
            <person name="Bobe J."/>
            <person name="Montfort J."/>
            <person name="Bouchez O."/>
            <person name="Begum T."/>
            <person name="Mejri S."/>
            <person name="Adams A."/>
            <person name="Chen W.-J."/>
            <person name="Guiguen Y."/>
        </authorList>
    </citation>
    <scope>NUCLEOTIDE SEQUENCE</scope>
    <source>
        <tissue evidence="18">Blood</tissue>
    </source>
</reference>
<keyword evidence="19" id="KW-1185">Reference proteome</keyword>
<dbReference type="InterPro" id="IPR013766">
    <property type="entry name" value="Thioredoxin_domain"/>
</dbReference>
<dbReference type="InterPro" id="IPR040986">
    <property type="entry name" value="QSOX_FAD-bd_dom"/>
</dbReference>
<dbReference type="GO" id="GO:0005615">
    <property type="term" value="C:extracellular space"/>
    <property type="evidence" value="ECO:0007669"/>
    <property type="project" value="TreeGrafter"/>
</dbReference>
<evidence type="ECO:0000256" key="1">
    <source>
        <dbReference type="ARBA" id="ARBA00001974"/>
    </source>
</evidence>
<evidence type="ECO:0000256" key="13">
    <source>
        <dbReference type="RuleBase" id="RU371123"/>
    </source>
</evidence>
<dbReference type="InterPro" id="IPR036774">
    <property type="entry name" value="ERV/ALR_sulphydryl_oxid_sf"/>
</dbReference>
<feature type="region of interest" description="Disordered" evidence="14">
    <location>
        <begin position="589"/>
        <end position="647"/>
    </location>
</feature>
<evidence type="ECO:0000256" key="5">
    <source>
        <dbReference type="ARBA" id="ARBA00022630"/>
    </source>
</evidence>
<keyword evidence="6 15" id="KW-0732">Signal</keyword>
<dbReference type="GO" id="GO:0016971">
    <property type="term" value="F:flavin-dependent sulfhydryl oxidase activity"/>
    <property type="evidence" value="ECO:0007669"/>
    <property type="project" value="InterPro"/>
</dbReference>
<dbReference type="CDD" id="cd02992">
    <property type="entry name" value="PDI_a_QSOX"/>
    <property type="match status" value="1"/>
</dbReference>
<dbReference type="PROSITE" id="PS51324">
    <property type="entry name" value="ERV_ALR"/>
    <property type="match status" value="1"/>
</dbReference>
<sequence length="794" mass="90049">MAQHRCCATSRCSRKIRRILNDWSLCILMSFFFLNSPSAEAGLYSPTDQIVILSPDTVDSVLFNSSSALVVEFYASWCGHCVAFSPVWKSLAEDVKEWKPAVDLAAIDCAEEANRKTCQNFGIRGFPTLKFFHAYSQSGSIGEPLKGFPRDVRSLRRVIIKMLETHEETWPPACPPLEPASKAEIDNFFETNSVEYLALVFENEKSYVGREVTLDLLQYENITVRRVLSTEEGLVSKLGVTEFPSCYLYYTNGNFTRLNVLNEARAFYSYALQRLPGVVRAGKPQPVITDHHKNTTKHEWRQFNRSRVYMSDLESALHYSLRVELSTHATISGQDLRAVKDYISILAKYFPGRPVVKKLLQSVDKWLEERGDSELPYSALKDMLDNTAQVPDAVLPEGVRWVGCQGTQPHFRGYPCSMWMLFHVLTVQAIKSPGTDPLEVLRAMREYVHSFFGCRACASHFEAMAAESMNNVRTLSTAALWLWSRHNRVNNRLAGALSEDPMFPKLQWPPPDLCPQCHGVRSGEHYWMQQEVLAFLRRYFSSDRILLDYLDGESQLLSQQKEKLAARQREQEAQRGTGKKEEMLEIEEAVQEEPAAEGEEAEEEQGGTPAPEEMAEVQQADEARPSDSSPWGWPKPEPAAARRQKPSIVGLKAREPVEDIVDLDSFVNQHYKVKALRAAALAGRVKRRSLQRKEELELQPVEPVDGFAGGERKRLQKRGLTGNYVGLEEEGMGLGGVDLPPHRKRWLSLFSVGFSNLDISLCVLLYFLSSMCLLAMYLYFKLRVRLRRAKVALP</sequence>
<keyword evidence="8 13" id="KW-0560">Oxidoreductase</keyword>
<dbReference type="InterPro" id="IPR039798">
    <property type="entry name" value="Sulfhydryl_oxidase"/>
</dbReference>
<dbReference type="AlphaFoldDB" id="A0A8T3D8J4"/>
<keyword evidence="5 13" id="KW-0285">Flavoprotein</keyword>
<evidence type="ECO:0000256" key="15">
    <source>
        <dbReference type="SAM" id="SignalP"/>
    </source>
</evidence>
<comment type="subcellular location">
    <subcellularLocation>
        <location evidence="2">Secreted</location>
    </subcellularLocation>
</comment>
<dbReference type="FunFam" id="3.40.30.10:FF:000080">
    <property type="entry name" value="Sulfhydryl oxidase"/>
    <property type="match status" value="1"/>
</dbReference>
<evidence type="ECO:0000256" key="9">
    <source>
        <dbReference type="ARBA" id="ARBA00023157"/>
    </source>
</evidence>
<dbReference type="InterPro" id="IPR017937">
    <property type="entry name" value="Thioredoxin_CS"/>
</dbReference>
<dbReference type="GO" id="GO:0006457">
    <property type="term" value="P:protein folding"/>
    <property type="evidence" value="ECO:0007669"/>
    <property type="project" value="TreeGrafter"/>
</dbReference>
<gene>
    <name evidence="18" type="ORF">AGOR_G00148850</name>
</gene>
<dbReference type="Gene3D" id="1.20.120.310">
    <property type="entry name" value="ERV/ALR sulfhydryl oxidase domain"/>
    <property type="match status" value="1"/>
</dbReference>
<comment type="caution">
    <text evidence="18">The sequence shown here is derived from an EMBL/GenBank/DDBJ whole genome shotgun (WGS) entry which is preliminary data.</text>
</comment>
<dbReference type="InterPro" id="IPR036249">
    <property type="entry name" value="Thioredoxin-like_sf"/>
</dbReference>
<feature type="domain" description="ERV/ALR sulfhydryl oxidase" evidence="16">
    <location>
        <begin position="407"/>
        <end position="508"/>
    </location>
</feature>
<protein>
    <recommendedName>
        <fullName evidence="13">Sulfhydryl oxidase</fullName>
        <ecNumber evidence="13">1.8.3.2</ecNumber>
    </recommendedName>
</protein>
<evidence type="ECO:0000259" key="17">
    <source>
        <dbReference type="PROSITE" id="PS51352"/>
    </source>
</evidence>
<evidence type="ECO:0000313" key="18">
    <source>
        <dbReference type="EMBL" id="KAI1891937.1"/>
    </source>
</evidence>
<evidence type="ECO:0000259" key="16">
    <source>
        <dbReference type="PROSITE" id="PS51324"/>
    </source>
</evidence>
<evidence type="ECO:0000313" key="19">
    <source>
        <dbReference type="Proteomes" id="UP000829720"/>
    </source>
</evidence>
<evidence type="ECO:0000256" key="8">
    <source>
        <dbReference type="ARBA" id="ARBA00023002"/>
    </source>
</evidence>
<comment type="similarity">
    <text evidence="3 13">Belongs to the quiescin-sulfhydryl oxidase (QSOX) family.</text>
</comment>
<dbReference type="Gene3D" id="1.20.120.1960">
    <property type="entry name" value="QSOX sulfhydryl oxidase domain"/>
    <property type="match status" value="1"/>
</dbReference>
<evidence type="ECO:0000256" key="7">
    <source>
        <dbReference type="ARBA" id="ARBA00022827"/>
    </source>
</evidence>
<dbReference type="FunFam" id="1.20.120.1960:FF:000001">
    <property type="entry name" value="Sulfhydryl oxidase"/>
    <property type="match status" value="1"/>
</dbReference>
<keyword evidence="13" id="KW-0812">Transmembrane</keyword>
<comment type="function">
    <text evidence="11">Catalyzes the oxidation of sulfhydryl groups in peptide and protein thiols to disulfides with the reduction of oxygen to hydrogen peroxide. Plays a role in disulfide bond formation in a variety of extracellular proteins. In fibroblasts, required for normal incorporation of laminin into the extracellular matrix, and thereby for normal cell-cell adhesion and cell migration.</text>
</comment>
<keyword evidence="13" id="KW-0472">Membrane</keyword>
<evidence type="ECO:0000256" key="11">
    <source>
        <dbReference type="ARBA" id="ARBA00045804"/>
    </source>
</evidence>
<dbReference type="FunFam" id="1.20.120.310:FF:000001">
    <property type="entry name" value="Sulfhydryl oxidase"/>
    <property type="match status" value="1"/>
</dbReference>
<dbReference type="PRINTS" id="PR00421">
    <property type="entry name" value="THIOREDOXIN"/>
</dbReference>
<dbReference type="SUPFAM" id="SSF69000">
    <property type="entry name" value="FAD-dependent thiol oxidase"/>
    <property type="match status" value="1"/>
</dbReference>
<dbReference type="PANTHER" id="PTHR22897">
    <property type="entry name" value="QUIESCIN Q6-RELATED SULFHYDRYL OXIDASE"/>
    <property type="match status" value="1"/>
</dbReference>
<feature type="transmembrane region" description="Helical" evidence="13">
    <location>
        <begin position="763"/>
        <end position="780"/>
    </location>
</feature>
<evidence type="ECO:0000256" key="4">
    <source>
        <dbReference type="ARBA" id="ARBA00022525"/>
    </source>
</evidence>